<gene>
    <name evidence="1" type="ORF">BTO28_13640</name>
</gene>
<comment type="caution">
    <text evidence="1">The sequence shown here is derived from an EMBL/GenBank/DDBJ whole genome shotgun (WGS) entry which is preliminary data.</text>
</comment>
<name>A0A1V2A563_9BACI</name>
<proteinExistence type="predicted"/>
<evidence type="ECO:0008006" key="3">
    <source>
        <dbReference type="Google" id="ProtNLM"/>
    </source>
</evidence>
<dbReference type="InterPro" id="IPR043128">
    <property type="entry name" value="Rev_trsase/Diguanyl_cyclase"/>
</dbReference>
<evidence type="ECO:0000313" key="2">
    <source>
        <dbReference type="Proteomes" id="UP000188613"/>
    </source>
</evidence>
<evidence type="ECO:0000313" key="1">
    <source>
        <dbReference type="EMBL" id="OMP66159.1"/>
    </source>
</evidence>
<dbReference type="EMBL" id="MSFI01000024">
    <property type="protein sequence ID" value="OMP66159.1"/>
    <property type="molecule type" value="Genomic_DNA"/>
</dbReference>
<keyword evidence="2" id="KW-1185">Reference proteome</keyword>
<dbReference type="Proteomes" id="UP000188613">
    <property type="component" value="Unassembled WGS sequence"/>
</dbReference>
<reference evidence="1 2" key="1">
    <citation type="submission" date="2016-12" db="EMBL/GenBank/DDBJ databases">
        <title>Domibacillus sp. SAB 38T whole genome sequencing.</title>
        <authorList>
            <person name="Verma A."/>
            <person name="Ojha A.K."/>
            <person name="Krishnamurthi S."/>
        </authorList>
    </citation>
    <scope>NUCLEOTIDE SEQUENCE [LARGE SCALE GENOMIC DNA]</scope>
    <source>
        <strain evidence="1 2">SAB 38</strain>
    </source>
</reference>
<sequence>MGLPGTDIETTQTIAEDIKTETTISLTGKTVTVTIGVGDLPRMITRFYADITDQALYKAKQEGRKRIVTGK</sequence>
<dbReference type="Gene3D" id="3.30.70.270">
    <property type="match status" value="1"/>
</dbReference>
<organism evidence="1 2">
    <name type="scientific">Domibacillus epiphyticus</name>
    <dbReference type="NCBI Taxonomy" id="1714355"/>
    <lineage>
        <taxon>Bacteria</taxon>
        <taxon>Bacillati</taxon>
        <taxon>Bacillota</taxon>
        <taxon>Bacilli</taxon>
        <taxon>Bacillales</taxon>
        <taxon>Bacillaceae</taxon>
        <taxon>Domibacillus</taxon>
    </lineage>
</organism>
<dbReference type="STRING" id="1714355.BTO28_13640"/>
<protein>
    <recommendedName>
        <fullName evidence="3">GGDEF domain-containing protein</fullName>
    </recommendedName>
</protein>
<dbReference type="AlphaFoldDB" id="A0A1V2A563"/>
<accession>A0A1V2A563</accession>